<sequence>MEAAAALVSFVGLAGPVAQGLKFLYDLTTDMKDCPKDIREMKTDLELVEELITQVIRQCNERDVRLRESTELARAIGHAQDSVEELKKEVAAYLVIGKRKRFRFAVRLSQTQKLRGSLDRTKTIMFEFKNQLQSDLLYDIRDMNQEVLRSVKQTSRNLETYDTNVHRVMENSEVQAETAKDSRGGEPFAQLASDNSFEGLTDIGIVAKKLEHITELLTETKISSSTTSSPSTPGLSCESSNISVMNASQETTAGSILSSQSIAPSEFRNTQQANIASKYPLLQFRNNQFQFLIATIFTQRAENKQQLACQRASEYTLDKTLLGYIEQLKIEAGMN</sequence>
<evidence type="ECO:0000313" key="1">
    <source>
        <dbReference type="EMBL" id="OAG14541.1"/>
    </source>
</evidence>
<dbReference type="KEGG" id="aalt:CC77DRAFT_948639"/>
<dbReference type="AlphaFoldDB" id="A0A177D562"/>
<dbReference type="GeneID" id="29120802"/>
<evidence type="ECO:0008006" key="3">
    <source>
        <dbReference type="Google" id="ProtNLM"/>
    </source>
</evidence>
<dbReference type="RefSeq" id="XP_018379962.1">
    <property type="nucleotide sequence ID" value="XM_018535208.1"/>
</dbReference>
<organism evidence="1 2">
    <name type="scientific">Alternaria alternata</name>
    <name type="common">Alternaria rot fungus</name>
    <name type="synonym">Torula alternata</name>
    <dbReference type="NCBI Taxonomy" id="5599"/>
    <lineage>
        <taxon>Eukaryota</taxon>
        <taxon>Fungi</taxon>
        <taxon>Dikarya</taxon>
        <taxon>Ascomycota</taxon>
        <taxon>Pezizomycotina</taxon>
        <taxon>Dothideomycetes</taxon>
        <taxon>Pleosporomycetidae</taxon>
        <taxon>Pleosporales</taxon>
        <taxon>Pleosporineae</taxon>
        <taxon>Pleosporaceae</taxon>
        <taxon>Alternaria</taxon>
        <taxon>Alternaria sect. Alternaria</taxon>
        <taxon>Alternaria alternata complex</taxon>
    </lineage>
</organism>
<name>A0A177D562_ALTAL</name>
<keyword evidence="2" id="KW-1185">Reference proteome</keyword>
<gene>
    <name evidence="1" type="ORF">CC77DRAFT_948639</name>
</gene>
<dbReference type="VEuPathDB" id="FungiDB:CC77DRAFT_948639"/>
<reference evidence="1 2" key="1">
    <citation type="submission" date="2016-05" db="EMBL/GenBank/DDBJ databases">
        <title>Comparative analysis of secretome profiles of manganese(II)-oxidizing ascomycete fungi.</title>
        <authorList>
            <consortium name="DOE Joint Genome Institute"/>
            <person name="Zeiner C.A."/>
            <person name="Purvine S.O."/>
            <person name="Zink E.M."/>
            <person name="Wu S."/>
            <person name="Pasa-Tolic L."/>
            <person name="Chaput D.L."/>
            <person name="Haridas S."/>
            <person name="Grigoriev I.V."/>
            <person name="Santelli C.M."/>
            <person name="Hansel C.M."/>
        </authorList>
    </citation>
    <scope>NUCLEOTIDE SEQUENCE [LARGE SCALE GENOMIC DNA]</scope>
    <source>
        <strain evidence="1 2">SRC1lrK2f</strain>
    </source>
</reference>
<accession>A0A177D562</accession>
<dbReference type="STRING" id="5599.A0A177D562"/>
<dbReference type="OMA" id="AYIKDPP"/>
<protein>
    <recommendedName>
        <fullName evidence="3">Fungal N-terminal domain-containing protein</fullName>
    </recommendedName>
</protein>
<dbReference type="EMBL" id="KV441499">
    <property type="protein sequence ID" value="OAG14541.1"/>
    <property type="molecule type" value="Genomic_DNA"/>
</dbReference>
<dbReference type="Proteomes" id="UP000077248">
    <property type="component" value="Unassembled WGS sequence"/>
</dbReference>
<proteinExistence type="predicted"/>
<evidence type="ECO:0000313" key="2">
    <source>
        <dbReference type="Proteomes" id="UP000077248"/>
    </source>
</evidence>